<dbReference type="KEGG" id="gax:Pan161_43120"/>
<dbReference type="AlphaFoldDB" id="A0A517VHZ5"/>
<proteinExistence type="predicted"/>
<dbReference type="PANTHER" id="PTHR36849">
    <property type="entry name" value="CYTOPLASMIC PROTEIN-RELATED"/>
    <property type="match status" value="1"/>
</dbReference>
<keyword evidence="2" id="KW-1185">Reference proteome</keyword>
<evidence type="ECO:0000313" key="2">
    <source>
        <dbReference type="Proteomes" id="UP000316855"/>
    </source>
</evidence>
<name>A0A517VHZ5_9PLAN</name>
<dbReference type="InterPro" id="IPR052552">
    <property type="entry name" value="YeaO-like"/>
</dbReference>
<evidence type="ECO:0000313" key="1">
    <source>
        <dbReference type="EMBL" id="QDT92644.1"/>
    </source>
</evidence>
<protein>
    <recommendedName>
        <fullName evidence="3">Uroporphyrin-III C-methyltransferase</fullName>
    </recommendedName>
</protein>
<dbReference type="Pfam" id="PF22752">
    <property type="entry name" value="DUF488-N3i"/>
    <property type="match status" value="1"/>
</dbReference>
<reference evidence="1 2" key="1">
    <citation type="submission" date="2019-02" db="EMBL/GenBank/DDBJ databases">
        <title>Deep-cultivation of Planctomycetes and their phenomic and genomic characterization uncovers novel biology.</title>
        <authorList>
            <person name="Wiegand S."/>
            <person name="Jogler M."/>
            <person name="Boedeker C."/>
            <person name="Pinto D."/>
            <person name="Vollmers J."/>
            <person name="Rivas-Marin E."/>
            <person name="Kohn T."/>
            <person name="Peeters S.H."/>
            <person name="Heuer A."/>
            <person name="Rast P."/>
            <person name="Oberbeckmann S."/>
            <person name="Bunk B."/>
            <person name="Jeske O."/>
            <person name="Meyerdierks A."/>
            <person name="Storesund J.E."/>
            <person name="Kallscheuer N."/>
            <person name="Luecker S."/>
            <person name="Lage O.M."/>
            <person name="Pohl T."/>
            <person name="Merkel B.J."/>
            <person name="Hornburger P."/>
            <person name="Mueller R.-W."/>
            <person name="Bruemmer F."/>
            <person name="Labrenz M."/>
            <person name="Spormann A.M."/>
            <person name="Op den Camp H."/>
            <person name="Overmann J."/>
            <person name="Amann R."/>
            <person name="Jetten M.S.M."/>
            <person name="Mascher T."/>
            <person name="Medema M.H."/>
            <person name="Devos D.P."/>
            <person name="Kaster A.-K."/>
            <person name="Ovreas L."/>
            <person name="Rohde M."/>
            <person name="Galperin M.Y."/>
            <person name="Jogler C."/>
        </authorList>
    </citation>
    <scope>NUCLEOTIDE SEQUENCE [LARGE SCALE GENOMIC DNA]</scope>
    <source>
        <strain evidence="1 2">Pan161</strain>
    </source>
</reference>
<dbReference type="OrthoDB" id="9790745at2"/>
<dbReference type="EMBL" id="CP036343">
    <property type="protein sequence ID" value="QDT92644.1"/>
    <property type="molecule type" value="Genomic_DNA"/>
</dbReference>
<dbReference type="PANTHER" id="PTHR36849:SF1">
    <property type="entry name" value="CYTOPLASMIC PROTEIN"/>
    <property type="match status" value="1"/>
</dbReference>
<organism evidence="1 2">
    <name type="scientific">Gimesia algae</name>
    <dbReference type="NCBI Taxonomy" id="2527971"/>
    <lineage>
        <taxon>Bacteria</taxon>
        <taxon>Pseudomonadati</taxon>
        <taxon>Planctomycetota</taxon>
        <taxon>Planctomycetia</taxon>
        <taxon>Planctomycetales</taxon>
        <taxon>Planctomycetaceae</taxon>
        <taxon>Gimesia</taxon>
    </lineage>
</organism>
<dbReference type="Proteomes" id="UP000316855">
    <property type="component" value="Chromosome"/>
</dbReference>
<gene>
    <name evidence="1" type="ORF">Pan161_43120</name>
</gene>
<accession>A0A517VHZ5</accession>
<dbReference type="RefSeq" id="WP_145230481.1">
    <property type="nucleotide sequence ID" value="NZ_CP036343.1"/>
</dbReference>
<sequence length="119" mass="13990">MPAKIQIKRIYEEPVESDGYRILADRLWPRGVAKADAHIDLWAKELAPSTELRKWFHAETRDYQEFSRRYRSELESNLTEIQGIIKKIEVSKFTLLTAVKDVEHSHVPILKKFLVKQLS</sequence>
<evidence type="ECO:0008006" key="3">
    <source>
        <dbReference type="Google" id="ProtNLM"/>
    </source>
</evidence>